<dbReference type="Proteomes" id="UP000626092">
    <property type="component" value="Unassembled WGS sequence"/>
</dbReference>
<feature type="domain" description="DUF569" evidence="3">
    <location>
        <begin position="431"/>
        <end position="508"/>
    </location>
</feature>
<feature type="region of interest" description="Disordered" evidence="1">
    <location>
        <begin position="377"/>
        <end position="425"/>
    </location>
</feature>
<dbReference type="OrthoDB" id="2432302at2759"/>
<evidence type="ECO:0008006" key="6">
    <source>
        <dbReference type="Google" id="ProtNLM"/>
    </source>
</evidence>
<dbReference type="Gene3D" id="2.80.10.50">
    <property type="match status" value="3"/>
</dbReference>
<dbReference type="FunFam" id="2.80.10.50:FF:000067">
    <property type="entry name" value="BnaC05g19630D protein"/>
    <property type="match status" value="2"/>
</dbReference>
<accession>A0A834G4H4</accession>
<reference evidence="4" key="1">
    <citation type="submission" date="2019-11" db="EMBL/GenBank/DDBJ databases">
        <authorList>
            <person name="Liu Y."/>
            <person name="Hou J."/>
            <person name="Li T.-Q."/>
            <person name="Guan C.-H."/>
            <person name="Wu X."/>
            <person name="Wu H.-Z."/>
            <person name="Ling F."/>
            <person name="Zhang R."/>
            <person name="Shi X.-G."/>
            <person name="Ren J.-P."/>
            <person name="Chen E.-F."/>
            <person name="Sun J.-M."/>
        </authorList>
    </citation>
    <scope>NUCLEOTIDE SEQUENCE</scope>
    <source>
        <strain evidence="4">Adult_tree_wgs_1</strain>
        <tissue evidence="4">Leaves</tissue>
    </source>
</reference>
<gene>
    <name evidence="4" type="ORF">RHSIM_Rhsim12G0055000</name>
</gene>
<feature type="domain" description="DUF569" evidence="2">
    <location>
        <begin position="1"/>
        <end position="142"/>
    </location>
</feature>
<dbReference type="Pfam" id="PF22932">
    <property type="entry name" value="Ubiq_DUF_assoc"/>
    <property type="match status" value="1"/>
</dbReference>
<dbReference type="AlphaFoldDB" id="A0A834G4H4"/>
<feature type="domain" description="DUF569" evidence="2">
    <location>
        <begin position="541"/>
        <end position="686"/>
    </location>
</feature>
<dbReference type="Pfam" id="PF04601">
    <property type="entry name" value="DUF569"/>
    <property type="match status" value="3"/>
</dbReference>
<evidence type="ECO:0000313" key="4">
    <source>
        <dbReference type="EMBL" id="KAF7124780.1"/>
    </source>
</evidence>
<protein>
    <recommendedName>
        <fullName evidence="6">Actin cross-linking</fullName>
    </recommendedName>
</protein>
<feature type="compositionally biased region" description="Polar residues" evidence="1">
    <location>
        <begin position="413"/>
        <end position="425"/>
    </location>
</feature>
<evidence type="ECO:0000259" key="3">
    <source>
        <dbReference type="Pfam" id="PF22932"/>
    </source>
</evidence>
<dbReference type="InterPro" id="IPR054726">
    <property type="entry name" value="Ubiq_DUF569-assoc"/>
</dbReference>
<dbReference type="SUPFAM" id="SSF50405">
    <property type="entry name" value="Actin-crosslinking proteins"/>
    <property type="match status" value="3"/>
</dbReference>
<comment type="caution">
    <text evidence="4">The sequence shown here is derived from an EMBL/GenBank/DDBJ whole genome shotgun (WGS) entry which is preliminary data.</text>
</comment>
<dbReference type="PANTHER" id="PTHR31205">
    <property type="entry name" value="ACTIN CROSS-LINKING PROTEIN (DUF569)"/>
    <property type="match status" value="1"/>
</dbReference>
<feature type="compositionally biased region" description="Acidic residues" evidence="1">
    <location>
        <begin position="707"/>
        <end position="718"/>
    </location>
</feature>
<feature type="compositionally biased region" description="Low complexity" evidence="1">
    <location>
        <begin position="393"/>
        <end position="411"/>
    </location>
</feature>
<feature type="domain" description="DUF569" evidence="2">
    <location>
        <begin position="224"/>
        <end position="364"/>
    </location>
</feature>
<evidence type="ECO:0000313" key="5">
    <source>
        <dbReference type="Proteomes" id="UP000626092"/>
    </source>
</evidence>
<dbReference type="InterPro" id="IPR007679">
    <property type="entry name" value="DUF569"/>
</dbReference>
<name>A0A834G4H4_RHOSS</name>
<evidence type="ECO:0000259" key="2">
    <source>
        <dbReference type="Pfam" id="PF04601"/>
    </source>
</evidence>
<dbReference type="InterPro" id="IPR008999">
    <property type="entry name" value="Actin-crosslinking"/>
</dbReference>
<evidence type="ECO:0000256" key="1">
    <source>
        <dbReference type="SAM" id="MobiDB-lite"/>
    </source>
</evidence>
<feature type="region of interest" description="Disordered" evidence="1">
    <location>
        <begin position="706"/>
        <end position="725"/>
    </location>
</feature>
<organism evidence="4 5">
    <name type="scientific">Rhododendron simsii</name>
    <name type="common">Sims's rhododendron</name>
    <dbReference type="NCBI Taxonomy" id="118357"/>
    <lineage>
        <taxon>Eukaryota</taxon>
        <taxon>Viridiplantae</taxon>
        <taxon>Streptophyta</taxon>
        <taxon>Embryophyta</taxon>
        <taxon>Tracheophyta</taxon>
        <taxon>Spermatophyta</taxon>
        <taxon>Magnoliopsida</taxon>
        <taxon>eudicotyledons</taxon>
        <taxon>Gunneridae</taxon>
        <taxon>Pentapetalae</taxon>
        <taxon>asterids</taxon>
        <taxon>Ericales</taxon>
        <taxon>Ericaceae</taxon>
        <taxon>Ericoideae</taxon>
        <taxon>Rhodoreae</taxon>
        <taxon>Rhododendron</taxon>
    </lineage>
</organism>
<dbReference type="CDD" id="cd23340">
    <property type="entry name" value="beta-trefoil_FSCN_ACP-like"/>
    <property type="match status" value="3"/>
</dbReference>
<dbReference type="EMBL" id="WJXA01000012">
    <property type="protein sequence ID" value="KAF7124780.1"/>
    <property type="molecule type" value="Genomic_DNA"/>
</dbReference>
<proteinExistence type="predicted"/>
<keyword evidence="5" id="KW-1185">Reference proteome</keyword>
<sequence>MEFFNKTKAVKLRSHHNKYLVADDDKKSVRQSRNGSTRKARWLVEWVDHNPQAIRLKSLHGVYLTASTTPFLLGFTGNKVTQTQPDHPRDLSIEWVPVRDGFQVKLVTAFGGTCLRANGGTRPWKDSITHDVPSVTKSWVLWDVEAVEIPENEELTDYLSLVSSVSSLSDDLFLSEIGSEVGSPLSLHSNSSPMVPFKKNDAQKGLYCSWSPNVKLPSKNMSGMELFHKAKAVRLRSNHDKYLTAEEDEESVIQARNGASRNARWAVEFLETDDNIIRLKSCYGKYLMASNMPFLLGMTGRKVIQTAGRKDSSVEWEPIREGNQVKLRTRHGNFLRANGGVPPWRNSVTHDVPNRTATQDWILWDVDVVEILLLESPQPKPSAPSEADLYPDSFESPSSSESNHSFKSPSFGRQDQSNDSMGSSVSRAADGRVIYYSIADERGNVDEGLEGLSFTFKGNGLYELTKRLEEETGLEEIIVCSRSPLNGKLYPLRLQLPPKNVDMHVVVLQSSSRGDSKRLCENMNAIMKFARKTRVTVQSEMEFFNIAKKVRLRSHHNKYLYAYEDEESVILIPSRKGSYQNARWTVEFNDNKILLKSCYGRYLTASYRNCCLMGMIAGLNAVHTEAEVVCSSWVEWEPIREGHLVKLKTRYGNFLRANDGGIPPWRNSVTHEAVSPRKAKQDWILWDVDVLEILPDMSPGLQLGIESESDLYPEELSESESKSDL</sequence>
<dbReference type="PANTHER" id="PTHR31205:SF69">
    <property type="entry name" value="ACTIN CROSS-LINKING PROTEIN (DUF569)"/>
    <property type="match status" value="1"/>
</dbReference>